<dbReference type="Proteomes" id="UP000283433">
    <property type="component" value="Unassembled WGS sequence"/>
</dbReference>
<evidence type="ECO:0000313" key="9">
    <source>
        <dbReference type="EMBL" id="RKD15243.1"/>
    </source>
</evidence>
<gene>
    <name evidence="9" type="ORF">BCY91_06960</name>
</gene>
<dbReference type="GO" id="GO:0016020">
    <property type="term" value="C:membrane"/>
    <property type="evidence" value="ECO:0007669"/>
    <property type="project" value="UniProtKB-SubCell"/>
</dbReference>
<feature type="transmembrane region" description="Helical" evidence="7">
    <location>
        <begin position="39"/>
        <end position="56"/>
    </location>
</feature>
<comment type="caution">
    <text evidence="9">The sequence shown here is derived from an EMBL/GenBank/DDBJ whole genome shotgun (WGS) entry which is preliminary data.</text>
</comment>
<feature type="transmembrane region" description="Helical" evidence="7">
    <location>
        <begin position="94"/>
        <end position="115"/>
    </location>
</feature>
<organism evidence="9 10">
    <name type="scientific">Pelobium manganitolerans</name>
    <dbReference type="NCBI Taxonomy" id="1842495"/>
    <lineage>
        <taxon>Bacteria</taxon>
        <taxon>Pseudomonadati</taxon>
        <taxon>Bacteroidota</taxon>
        <taxon>Sphingobacteriia</taxon>
        <taxon>Sphingobacteriales</taxon>
        <taxon>Sphingobacteriaceae</taxon>
        <taxon>Pelobium</taxon>
    </lineage>
</organism>
<reference evidence="9 10" key="1">
    <citation type="submission" date="2016-07" db="EMBL/GenBank/DDBJ databases">
        <title>Genome of Pelobium manganitolerans.</title>
        <authorList>
            <person name="Wu S."/>
            <person name="Wang G."/>
        </authorList>
    </citation>
    <scope>NUCLEOTIDE SEQUENCE [LARGE SCALE GENOMIC DNA]</scope>
    <source>
        <strain evidence="9 10">YS-25</strain>
    </source>
</reference>
<keyword evidence="5 7" id="KW-1133">Transmembrane helix</keyword>
<accession>A0A419S599</accession>
<name>A0A419S599_9SPHI</name>
<dbReference type="InterPro" id="IPR017475">
    <property type="entry name" value="EPS_sugar_tfrase"/>
</dbReference>
<dbReference type="InterPro" id="IPR003362">
    <property type="entry name" value="Bact_transf"/>
</dbReference>
<dbReference type="PANTHER" id="PTHR30576">
    <property type="entry name" value="COLANIC BIOSYNTHESIS UDP-GLUCOSE LIPID CARRIER TRANSFERASE"/>
    <property type="match status" value="1"/>
</dbReference>
<dbReference type="Gene3D" id="3.40.50.720">
    <property type="entry name" value="NAD(P)-binding Rossmann-like Domain"/>
    <property type="match status" value="1"/>
</dbReference>
<dbReference type="PANTHER" id="PTHR30576:SF0">
    <property type="entry name" value="UNDECAPRENYL-PHOSPHATE N-ACETYLGALACTOSAMINYL 1-PHOSPHATE TRANSFERASE-RELATED"/>
    <property type="match status" value="1"/>
</dbReference>
<dbReference type="Pfam" id="PF02397">
    <property type="entry name" value="Bac_transf"/>
    <property type="match status" value="1"/>
</dbReference>
<keyword evidence="10" id="KW-1185">Reference proteome</keyword>
<protein>
    <recommendedName>
        <fullName evidence="8">Bacterial sugar transferase domain-containing protein</fullName>
    </recommendedName>
</protein>
<evidence type="ECO:0000313" key="10">
    <source>
        <dbReference type="Proteomes" id="UP000283433"/>
    </source>
</evidence>
<feature type="transmembrane region" description="Helical" evidence="7">
    <location>
        <begin position="267"/>
        <end position="291"/>
    </location>
</feature>
<evidence type="ECO:0000259" key="8">
    <source>
        <dbReference type="Pfam" id="PF02397"/>
    </source>
</evidence>
<sequence>MVKKSQVSYFILNLLALATFVYLINSFNLNPFIGTQKNIWFALCLLGLYTLSGTFLDAKRKSRFKELVLTLNQSLIVAICLLFFTYTHLQNSRLSFAIATIFNIALCHFAVFSIFRLTYLTALKKLLQNATIGFNTVIIGNKQKADTILKEIAAQKKSLGFKILGFYDLEHSTFQEKNSGQTLTHQIPELIKLHQIEEIIIAIETSEHLRLKTLLDELEEHHVTIHIIPDVYDIVSGFVKINYLFSIPLITLHRQFMPFWQRVIKKLFDVVFSTMVLLVLSPLLIIIAIFIKLDSKGPVIFSQERIGKNGKPFVIHKFRTMVLNAEACGPQLSSYNDTRITKFGLFLRRLRLDELPQFYNVLKGEMSVVGPRPERKFYIDQIVKIAPHYHHLHKVLPGITSWGQVKFGYAETIEQMVNRLTFDIIYIQNRSLSLDFKIMIYTIAIILQGRGK</sequence>
<dbReference type="OrthoDB" id="9808602at2"/>
<feature type="transmembrane region" description="Helical" evidence="7">
    <location>
        <begin position="7"/>
        <end position="27"/>
    </location>
</feature>
<keyword evidence="4 7" id="KW-0812">Transmembrane</keyword>
<evidence type="ECO:0000256" key="2">
    <source>
        <dbReference type="ARBA" id="ARBA00006464"/>
    </source>
</evidence>
<feature type="transmembrane region" description="Helical" evidence="7">
    <location>
        <begin position="68"/>
        <end position="88"/>
    </location>
</feature>
<dbReference type="Pfam" id="PF13727">
    <property type="entry name" value="CoA_binding_3"/>
    <property type="match status" value="1"/>
</dbReference>
<dbReference type="NCBIfam" id="TIGR03025">
    <property type="entry name" value="EPS_sugtrans"/>
    <property type="match status" value="1"/>
</dbReference>
<keyword evidence="3" id="KW-0808">Transferase</keyword>
<dbReference type="RefSeq" id="WP_120182206.1">
    <property type="nucleotide sequence ID" value="NZ_MBTA01000025.1"/>
</dbReference>
<evidence type="ECO:0000256" key="1">
    <source>
        <dbReference type="ARBA" id="ARBA00004141"/>
    </source>
</evidence>
<feature type="domain" description="Bacterial sugar transferase" evidence="8">
    <location>
        <begin position="265"/>
        <end position="447"/>
    </location>
</feature>
<dbReference type="AlphaFoldDB" id="A0A419S599"/>
<evidence type="ECO:0000256" key="3">
    <source>
        <dbReference type="ARBA" id="ARBA00022679"/>
    </source>
</evidence>
<evidence type="ECO:0000256" key="7">
    <source>
        <dbReference type="SAM" id="Phobius"/>
    </source>
</evidence>
<comment type="similarity">
    <text evidence="2">Belongs to the bacterial sugar transferase family.</text>
</comment>
<dbReference type="EMBL" id="MBTA01000025">
    <property type="protein sequence ID" value="RKD15243.1"/>
    <property type="molecule type" value="Genomic_DNA"/>
</dbReference>
<keyword evidence="6 7" id="KW-0472">Membrane</keyword>
<evidence type="ECO:0000256" key="5">
    <source>
        <dbReference type="ARBA" id="ARBA00022989"/>
    </source>
</evidence>
<comment type="subcellular location">
    <subcellularLocation>
        <location evidence="1">Membrane</location>
        <topology evidence="1">Multi-pass membrane protein</topology>
    </subcellularLocation>
</comment>
<evidence type="ECO:0000256" key="6">
    <source>
        <dbReference type="ARBA" id="ARBA00023136"/>
    </source>
</evidence>
<evidence type="ECO:0000256" key="4">
    <source>
        <dbReference type="ARBA" id="ARBA00022692"/>
    </source>
</evidence>
<dbReference type="GO" id="GO:0016780">
    <property type="term" value="F:phosphotransferase activity, for other substituted phosphate groups"/>
    <property type="evidence" value="ECO:0007669"/>
    <property type="project" value="TreeGrafter"/>
</dbReference>
<proteinExistence type="inferred from homology"/>